<dbReference type="EMBL" id="JNHI01000019">
    <property type="protein sequence ID" value="KDS29793.1"/>
    <property type="molecule type" value="Genomic_DNA"/>
</dbReference>
<dbReference type="Pfam" id="PF19420">
    <property type="entry name" value="DDAH_eukar"/>
    <property type="match status" value="1"/>
</dbReference>
<dbReference type="RefSeq" id="WP_032945912.1">
    <property type="nucleotide sequence ID" value="NZ_JNHI01000019.1"/>
</dbReference>
<dbReference type="PIRSF" id="PIRSF028188">
    <property type="entry name" value="Amdntrnsf_FN0238"/>
    <property type="match status" value="1"/>
</dbReference>
<proteinExistence type="predicted"/>
<dbReference type="PANTHER" id="PTHR43224">
    <property type="entry name" value="AMIDINOTRANSFERASE"/>
    <property type="match status" value="1"/>
</dbReference>
<dbReference type="PANTHER" id="PTHR43224:SF1">
    <property type="entry name" value="AMIDINOTRANSFERASE"/>
    <property type="match status" value="1"/>
</dbReference>
<dbReference type="AlphaFoldDB" id="A0A078R345"/>
<dbReference type="GO" id="GO:0016740">
    <property type="term" value="F:transferase activity"/>
    <property type="evidence" value="ECO:0007669"/>
    <property type="project" value="UniProtKB-KW"/>
</dbReference>
<dbReference type="NCBIfam" id="NF046062">
    <property type="entry name" value="citrull_CtlX"/>
    <property type="match status" value="1"/>
</dbReference>
<evidence type="ECO:0000313" key="1">
    <source>
        <dbReference type="EMBL" id="KDS29793.1"/>
    </source>
</evidence>
<keyword evidence="1" id="KW-0808">Transferase</keyword>
<sequence>MTKQTTNHILMVEPVAFGFNEETAANNYFQQRTVAAGETVQACALKEFRGMVDKLRANGIEVIAVQDTPIPHTPDSIFPNNWVSFHDDGTVVLYPMFAENRRAERRADILQRIESEGFSIRRKVDYTGFEEENRFLEGTGGIILDRVNRYAYAALSQRVDEALFGRFCKEQNFSPVSFHAYQTVNGQRLPIYHTNVMMCVATDYAVVCLDSIDDVEEREQVCHVLRQTGKEIIAISEEQMHHFAGNMLQVENGKGALFLVMSQSAYDSLDEGQLQRLSKYNALLPMPIPTIETLGGGSARCMMAEIFLKKEKH</sequence>
<reference evidence="1 2" key="1">
    <citation type="submission" date="2014-04" db="EMBL/GenBank/DDBJ databases">
        <authorList>
            <person name="Sears C."/>
            <person name="Carroll K."/>
            <person name="Sack B.R."/>
            <person name="Qadri F."/>
            <person name="Myers L.L."/>
            <person name="Chung G.-T."/>
            <person name="Escheverria P."/>
            <person name="Fraser C.M."/>
            <person name="Sadzewicz L."/>
            <person name="Shefchek K.A."/>
            <person name="Tallon L."/>
            <person name="Das S.P."/>
            <person name="Daugherty S."/>
            <person name="Mongodin E.F."/>
        </authorList>
    </citation>
    <scope>NUCLEOTIDE SEQUENCE [LARGE SCALE GENOMIC DNA]</scope>
    <source>
        <strain evidence="2">3775 SL(B) 10 (iv)</strain>
    </source>
</reference>
<dbReference type="SUPFAM" id="SSF55909">
    <property type="entry name" value="Pentein"/>
    <property type="match status" value="1"/>
</dbReference>
<organism evidence="1 2">
    <name type="scientific">Phocaeicola vulgatus str. 3775 SL</name>
    <name type="common">B</name>
    <name type="synonym">iv</name>
    <dbReference type="NCBI Taxonomy" id="1339350"/>
    <lineage>
        <taxon>Bacteria</taxon>
        <taxon>Pseudomonadati</taxon>
        <taxon>Bacteroidota</taxon>
        <taxon>Bacteroidia</taxon>
        <taxon>Bacteroidales</taxon>
        <taxon>Bacteroidaceae</taxon>
        <taxon>Phocaeicola</taxon>
    </lineage>
</organism>
<evidence type="ECO:0000313" key="2">
    <source>
        <dbReference type="Proteomes" id="UP000028134"/>
    </source>
</evidence>
<gene>
    <name evidence="1" type="ORF">M097_2939</name>
</gene>
<comment type="caution">
    <text evidence="1">The sequence shown here is derived from an EMBL/GenBank/DDBJ whole genome shotgun (WGS) entry which is preliminary data.</text>
</comment>
<dbReference type="PATRIC" id="fig|1339350.3.peg.2815"/>
<dbReference type="Proteomes" id="UP000028134">
    <property type="component" value="Unassembled WGS sequence"/>
</dbReference>
<dbReference type="Gene3D" id="3.75.10.10">
    <property type="entry name" value="L-arginine/glycine Amidinotransferase, Chain A"/>
    <property type="match status" value="1"/>
</dbReference>
<accession>A0A078R345</accession>
<dbReference type="InterPro" id="IPR014541">
    <property type="entry name" value="Amdntrnsf_FN0238"/>
</dbReference>
<protein>
    <submittedName>
        <fullName evidence="1">Amidinotransferase family protein</fullName>
    </submittedName>
</protein>
<name>A0A078R345_PHOVU</name>